<evidence type="ECO:0000256" key="5">
    <source>
        <dbReference type="ARBA" id="ARBA00022801"/>
    </source>
</evidence>
<evidence type="ECO:0000256" key="1">
    <source>
        <dbReference type="ARBA" id="ARBA00004123"/>
    </source>
</evidence>
<dbReference type="EMBL" id="CAJGYM010000020">
    <property type="protein sequence ID" value="CAD6191284.1"/>
    <property type="molecule type" value="Genomic_DNA"/>
</dbReference>
<dbReference type="AlphaFoldDB" id="A0A8S1H6U9"/>
<protein>
    <recommendedName>
        <fullName evidence="15">Tyrosyl-DNA phosphodiesterase</fullName>
    </recommendedName>
</protein>
<dbReference type="PANTHER" id="PTHR12415:SF0">
    <property type="entry name" value="TYROSYL-DNA PHOSPHODIESTERASE 1"/>
    <property type="match status" value="1"/>
</dbReference>
<keyword evidence="4" id="KW-0227">DNA damage</keyword>
<dbReference type="GO" id="GO:0004527">
    <property type="term" value="F:exonuclease activity"/>
    <property type="evidence" value="ECO:0007669"/>
    <property type="project" value="UniProtKB-KW"/>
</dbReference>
<dbReference type="SUPFAM" id="SSF56024">
    <property type="entry name" value="Phospholipase D/nuclease"/>
    <property type="match status" value="2"/>
</dbReference>
<evidence type="ECO:0000256" key="9">
    <source>
        <dbReference type="PIRSR" id="PIRSR610347-1"/>
    </source>
</evidence>
<dbReference type="GO" id="GO:0017005">
    <property type="term" value="F:3'-tyrosyl-DNA phosphodiesterase activity"/>
    <property type="evidence" value="ECO:0007669"/>
    <property type="project" value="TreeGrafter"/>
</dbReference>
<dbReference type="InterPro" id="IPR010347">
    <property type="entry name" value="Tdp1"/>
</dbReference>
<evidence type="ECO:0000256" key="11">
    <source>
        <dbReference type="PIRSR" id="PIRSR610347-3"/>
    </source>
</evidence>
<feature type="region of interest" description="Disordered" evidence="12">
    <location>
        <begin position="1"/>
        <end position="25"/>
    </location>
</feature>
<comment type="similarity">
    <text evidence="2">Belongs to the tyrosyl-DNA phosphodiesterase family.</text>
</comment>
<dbReference type="PANTHER" id="PTHR12415">
    <property type="entry name" value="TYROSYL-DNA PHOSPHODIESTERASE 1"/>
    <property type="match status" value="1"/>
</dbReference>
<evidence type="ECO:0000256" key="7">
    <source>
        <dbReference type="ARBA" id="ARBA00023204"/>
    </source>
</evidence>
<evidence type="ECO:0000256" key="12">
    <source>
        <dbReference type="SAM" id="MobiDB-lite"/>
    </source>
</evidence>
<dbReference type="GO" id="GO:0006281">
    <property type="term" value="P:DNA repair"/>
    <property type="evidence" value="ECO:0007669"/>
    <property type="project" value="UniProtKB-KW"/>
</dbReference>
<comment type="subcellular location">
    <subcellularLocation>
        <location evidence="1">Nucleus</location>
    </subcellularLocation>
</comment>
<keyword evidence="6" id="KW-0269">Exonuclease</keyword>
<dbReference type="GO" id="GO:0003690">
    <property type="term" value="F:double-stranded DNA binding"/>
    <property type="evidence" value="ECO:0007669"/>
    <property type="project" value="TreeGrafter"/>
</dbReference>
<feature type="binding site" evidence="10">
    <location>
        <position position="365"/>
    </location>
    <ligand>
        <name>substrate</name>
    </ligand>
</feature>
<dbReference type="OrthoDB" id="47785at2759"/>
<feature type="active site" description="Proton donor/acceptor" evidence="9">
    <location>
        <position position="363"/>
    </location>
</feature>
<feature type="site" description="Interaction with DNA" evidence="11">
    <location>
        <position position="386"/>
    </location>
</feature>
<gene>
    <name evidence="13" type="ORF">CAUJ_LOCUS7203</name>
</gene>
<evidence type="ECO:0000256" key="2">
    <source>
        <dbReference type="ARBA" id="ARBA00010205"/>
    </source>
</evidence>
<dbReference type="Proteomes" id="UP000835052">
    <property type="component" value="Unassembled WGS sequence"/>
</dbReference>
<sequence>MKRGTDESRDECNYPKKKKEDTSPAPSLLSPAFYFTPVRLLPDRFNSQALSLSNVLELVRPIASLHFNFMVDLSWLLSCYPVACRPTPITIIVGEKTGTDARTIRTEIAAKKLENVAIYPARLPIPFGTHHTKLTILEAAGHIHVIVSTANLVPGLSSSSSLHSMTFSGDWEAKTQLFYHVAAPIVDHDSESVFSSDLLKYLKAYNIEALSYWISRIQAADFSAITDRLVFSVPGYHSGAMLRSYGHLSLRKLLASQEKKEEKGKSVIFVAQCSSIGSLGKEINTWVRGQFLTSLNGGNSDTGSSRFFLVYPCVEDVRNSIEGYDAGCSLPYRAATDVRQPWLRHVMCKWRSEANGRSKAMPHAKTFTKLVDGTPQWMLITSGNLSKAAWGELQGNNEKLCVRSYEMGVLITDPERMKLPYDYPLVKYSKTDEPWVTDKNYATPDSCGGTWIIS</sequence>
<dbReference type="Gene3D" id="3.30.870.10">
    <property type="entry name" value="Endonuclease Chain A"/>
    <property type="match status" value="2"/>
</dbReference>
<dbReference type="Pfam" id="PF06087">
    <property type="entry name" value="Tyr-DNA_phospho"/>
    <property type="match status" value="1"/>
</dbReference>
<evidence type="ECO:0000313" key="13">
    <source>
        <dbReference type="EMBL" id="CAD6191284.1"/>
    </source>
</evidence>
<evidence type="ECO:0000256" key="6">
    <source>
        <dbReference type="ARBA" id="ARBA00022839"/>
    </source>
</evidence>
<evidence type="ECO:0000256" key="10">
    <source>
        <dbReference type="PIRSR" id="PIRSR610347-2"/>
    </source>
</evidence>
<reference evidence="13" key="1">
    <citation type="submission" date="2020-10" db="EMBL/GenBank/DDBJ databases">
        <authorList>
            <person name="Kikuchi T."/>
        </authorList>
    </citation>
    <scope>NUCLEOTIDE SEQUENCE</scope>
    <source>
        <strain evidence="13">NKZ352</strain>
    </source>
</reference>
<keyword evidence="3" id="KW-0540">Nuclease</keyword>
<keyword evidence="7" id="KW-0234">DNA repair</keyword>
<evidence type="ECO:0000256" key="8">
    <source>
        <dbReference type="ARBA" id="ARBA00023242"/>
    </source>
</evidence>
<evidence type="ECO:0008006" key="15">
    <source>
        <dbReference type="Google" id="ProtNLM"/>
    </source>
</evidence>
<evidence type="ECO:0000256" key="3">
    <source>
        <dbReference type="ARBA" id="ARBA00022722"/>
    </source>
</evidence>
<evidence type="ECO:0000256" key="4">
    <source>
        <dbReference type="ARBA" id="ARBA00022763"/>
    </source>
</evidence>
<comment type="caution">
    <text evidence="13">The sequence shown here is derived from an EMBL/GenBank/DDBJ whole genome shotgun (WGS) entry which is preliminary data.</text>
</comment>
<evidence type="ECO:0000313" key="14">
    <source>
        <dbReference type="Proteomes" id="UP000835052"/>
    </source>
</evidence>
<dbReference type="GO" id="GO:0005634">
    <property type="term" value="C:nucleus"/>
    <property type="evidence" value="ECO:0007669"/>
    <property type="project" value="UniProtKB-SubCell"/>
</dbReference>
<keyword evidence="5" id="KW-0378">Hydrolase</keyword>
<feature type="binding site" evidence="10">
    <location>
        <position position="133"/>
    </location>
    <ligand>
        <name>substrate</name>
    </ligand>
</feature>
<dbReference type="GO" id="GO:0003697">
    <property type="term" value="F:single-stranded DNA binding"/>
    <property type="evidence" value="ECO:0007669"/>
    <property type="project" value="TreeGrafter"/>
</dbReference>
<feature type="compositionally biased region" description="Basic and acidic residues" evidence="12">
    <location>
        <begin position="1"/>
        <end position="22"/>
    </location>
</feature>
<keyword evidence="8" id="KW-0539">Nucleus</keyword>
<organism evidence="13 14">
    <name type="scientific">Caenorhabditis auriculariae</name>
    <dbReference type="NCBI Taxonomy" id="2777116"/>
    <lineage>
        <taxon>Eukaryota</taxon>
        <taxon>Metazoa</taxon>
        <taxon>Ecdysozoa</taxon>
        <taxon>Nematoda</taxon>
        <taxon>Chromadorea</taxon>
        <taxon>Rhabditida</taxon>
        <taxon>Rhabditina</taxon>
        <taxon>Rhabditomorpha</taxon>
        <taxon>Rhabditoidea</taxon>
        <taxon>Rhabditidae</taxon>
        <taxon>Peloderinae</taxon>
        <taxon>Caenorhabditis</taxon>
    </lineage>
</organism>
<feature type="active site" description="Nucleophile" evidence="9">
    <location>
        <position position="131"/>
    </location>
</feature>
<accession>A0A8S1H6U9</accession>
<proteinExistence type="inferred from homology"/>
<keyword evidence="14" id="KW-1185">Reference proteome</keyword>
<name>A0A8S1H6U9_9PELO</name>